<sequence length="182" mass="20341">MMKHKILAFGASSSRQSINKQFAAYVASQLDDVQINLIDLNDFEMPLFSVDKEADIGIPELAHAFKRLIKDADGVIISLAEHNGSYSAAYKNIFDWVSRIEKEFWYDKPLLLLATSPGPRGGMRVLDHASKAYGYANKSLVGSLSLPIFHKNFDVTKGILNEGLAKELQELLIKFHEKVLTT</sequence>
<dbReference type="InterPro" id="IPR050712">
    <property type="entry name" value="NAD(P)H-dep_reductase"/>
</dbReference>
<dbReference type="Gene3D" id="3.40.50.360">
    <property type="match status" value="1"/>
</dbReference>
<accession>A0ABS1HMQ0</accession>
<evidence type="ECO:0000313" key="3">
    <source>
        <dbReference type="Proteomes" id="UP000605676"/>
    </source>
</evidence>
<dbReference type="InterPro" id="IPR005025">
    <property type="entry name" value="FMN_Rdtase-like_dom"/>
</dbReference>
<dbReference type="Proteomes" id="UP000605676">
    <property type="component" value="Unassembled WGS sequence"/>
</dbReference>
<protein>
    <submittedName>
        <fullName evidence="2">NAD(P)H-dependent oxidoreductase</fullName>
    </submittedName>
</protein>
<evidence type="ECO:0000313" key="2">
    <source>
        <dbReference type="EMBL" id="MBK3518449.1"/>
    </source>
</evidence>
<evidence type="ECO:0000259" key="1">
    <source>
        <dbReference type="Pfam" id="PF03358"/>
    </source>
</evidence>
<organism evidence="2 3">
    <name type="scientific">Carboxylicivirga marina</name>
    <dbReference type="NCBI Taxonomy" id="2800988"/>
    <lineage>
        <taxon>Bacteria</taxon>
        <taxon>Pseudomonadati</taxon>
        <taxon>Bacteroidota</taxon>
        <taxon>Bacteroidia</taxon>
        <taxon>Marinilabiliales</taxon>
        <taxon>Marinilabiliaceae</taxon>
        <taxon>Carboxylicivirga</taxon>
    </lineage>
</organism>
<proteinExistence type="predicted"/>
<dbReference type="PANTHER" id="PTHR30543">
    <property type="entry name" value="CHROMATE REDUCTASE"/>
    <property type="match status" value="1"/>
</dbReference>
<dbReference type="InterPro" id="IPR029039">
    <property type="entry name" value="Flavoprotein-like_sf"/>
</dbReference>
<gene>
    <name evidence="2" type="ORF">JIV24_13985</name>
</gene>
<dbReference type="Pfam" id="PF03358">
    <property type="entry name" value="FMN_red"/>
    <property type="match status" value="1"/>
</dbReference>
<dbReference type="PANTHER" id="PTHR30543:SF21">
    <property type="entry name" value="NAD(P)H-DEPENDENT FMN REDUCTASE LOT6"/>
    <property type="match status" value="1"/>
</dbReference>
<dbReference type="RefSeq" id="WP_200465676.1">
    <property type="nucleotide sequence ID" value="NZ_JAENRR010000034.1"/>
</dbReference>
<comment type="caution">
    <text evidence="2">The sequence shown here is derived from an EMBL/GenBank/DDBJ whole genome shotgun (WGS) entry which is preliminary data.</text>
</comment>
<reference evidence="2 3" key="1">
    <citation type="submission" date="2021-01" db="EMBL/GenBank/DDBJ databases">
        <title>Carboxyliciviraga sp.nov., isolated from coastal sediments.</title>
        <authorList>
            <person name="Lu D."/>
            <person name="Zhang T."/>
        </authorList>
    </citation>
    <scope>NUCLEOTIDE SEQUENCE [LARGE SCALE GENOMIC DNA]</scope>
    <source>
        <strain evidence="2 3">N1Y132</strain>
    </source>
</reference>
<name>A0ABS1HMQ0_9BACT</name>
<keyword evidence="3" id="KW-1185">Reference proteome</keyword>
<dbReference type="EMBL" id="JAENRR010000034">
    <property type="protein sequence ID" value="MBK3518449.1"/>
    <property type="molecule type" value="Genomic_DNA"/>
</dbReference>
<feature type="domain" description="NADPH-dependent FMN reductase-like" evidence="1">
    <location>
        <begin position="5"/>
        <end position="138"/>
    </location>
</feature>
<dbReference type="SUPFAM" id="SSF52218">
    <property type="entry name" value="Flavoproteins"/>
    <property type="match status" value="1"/>
</dbReference>